<proteinExistence type="predicted"/>
<dbReference type="EMBL" id="KI669587">
    <property type="protein sequence ID" value="ETN08832.1"/>
    <property type="molecule type" value="Genomic_DNA"/>
</dbReference>
<organism evidence="1 2">
    <name type="scientific">Phytophthora nicotianae (strain INRA-310)</name>
    <name type="common">Phytophthora parasitica</name>
    <dbReference type="NCBI Taxonomy" id="761204"/>
    <lineage>
        <taxon>Eukaryota</taxon>
        <taxon>Sar</taxon>
        <taxon>Stramenopiles</taxon>
        <taxon>Oomycota</taxon>
        <taxon>Peronosporomycetes</taxon>
        <taxon>Peronosporales</taxon>
        <taxon>Peronosporaceae</taxon>
        <taxon>Phytophthora</taxon>
    </lineage>
</organism>
<reference evidence="1 2" key="2">
    <citation type="submission" date="2013-11" db="EMBL/GenBank/DDBJ databases">
        <title>The Genome Sequence of Phytophthora parasitica INRA-310.</title>
        <authorList>
            <consortium name="The Broad Institute Genomics Platform"/>
            <person name="Russ C."/>
            <person name="Tyler B."/>
            <person name="Panabieres F."/>
            <person name="Shan W."/>
            <person name="Tripathy S."/>
            <person name="Grunwald N."/>
            <person name="Machado M."/>
            <person name="Johnson C.S."/>
            <person name="Arredondo F."/>
            <person name="Hong C."/>
            <person name="Coffey M."/>
            <person name="Young S.K."/>
            <person name="Zeng Q."/>
            <person name="Gargeya S."/>
            <person name="Fitzgerald M."/>
            <person name="Abouelleil A."/>
            <person name="Alvarado L."/>
            <person name="Chapman S.B."/>
            <person name="Gainer-Dewar J."/>
            <person name="Goldberg J."/>
            <person name="Griggs A."/>
            <person name="Gujja S."/>
            <person name="Hansen M."/>
            <person name="Howarth C."/>
            <person name="Imamovic A."/>
            <person name="Ireland A."/>
            <person name="Larimer J."/>
            <person name="McCowan C."/>
            <person name="Murphy C."/>
            <person name="Pearson M."/>
            <person name="Poon T.W."/>
            <person name="Priest M."/>
            <person name="Roberts A."/>
            <person name="Saif S."/>
            <person name="Shea T."/>
            <person name="Sykes S."/>
            <person name="Wortman J."/>
            <person name="Nusbaum C."/>
            <person name="Birren B."/>
        </authorList>
    </citation>
    <scope>NUCLEOTIDE SEQUENCE [LARGE SCALE GENOMIC DNA]</scope>
    <source>
        <strain evidence="1 2">INRA-310</strain>
    </source>
</reference>
<dbReference type="RefSeq" id="XP_008906019.1">
    <property type="nucleotide sequence ID" value="XM_008907771.1"/>
</dbReference>
<sequence>MDDSRTSKANDQYLATYEGGHAMQPPKAFSSRIPRQPLVLKVTSGRRQLALLMNLRSSNVDTAFLYEPLRIQAGISCLGQDYRQPSQRHGFKAAPTGPCLITRCEGDDEGFFHIGSKLGARTTGASSFDFSGAALNDIAWCGRWDVVTSRGKLPVSPLCVRAQNPFTRSQPMLSRFLEKPGQKHKGAGIRAVRYLLQTKDVGIRAKDVKDLDSLNTPMQTGFGTTMTDDR</sequence>
<accession>W2Q6R6</accession>
<evidence type="ECO:0000313" key="1">
    <source>
        <dbReference type="EMBL" id="ETN08832.1"/>
    </source>
</evidence>
<protein>
    <submittedName>
        <fullName evidence="1">Uncharacterized protein</fullName>
    </submittedName>
</protein>
<name>W2Q6R6_PHYN3</name>
<dbReference type="Proteomes" id="UP000018817">
    <property type="component" value="Unassembled WGS sequence"/>
</dbReference>
<gene>
    <name evidence="1" type="ORF">PPTG_22982</name>
</gene>
<reference evidence="2" key="1">
    <citation type="submission" date="2011-12" db="EMBL/GenBank/DDBJ databases">
        <authorList>
            <consortium name="The Broad Institute Genome Sequencing Platform"/>
            <person name="Russ C."/>
            <person name="Tyler B."/>
            <person name="Panabieres F."/>
            <person name="Shan W."/>
            <person name="Tripathy S."/>
            <person name="Grunwald N."/>
            <person name="Machado M."/>
            <person name="Young S.K."/>
            <person name="Zeng Q."/>
            <person name="Gargeya S."/>
            <person name="Fitzgerald M."/>
            <person name="Haas B."/>
            <person name="Abouelleil A."/>
            <person name="Alvarado L."/>
            <person name="Arachchi H.M."/>
            <person name="Berlin A."/>
            <person name="Chapman S.B."/>
            <person name="Gearin G."/>
            <person name="Goldberg J."/>
            <person name="Griggs A."/>
            <person name="Gujja S."/>
            <person name="Hansen M."/>
            <person name="Heiman D."/>
            <person name="Howarth C."/>
            <person name="Larimer J."/>
            <person name="Lui A."/>
            <person name="MacDonald P.J.P."/>
            <person name="McCowen C."/>
            <person name="Montmayeur A."/>
            <person name="Murphy C."/>
            <person name="Neiman D."/>
            <person name="Pearson M."/>
            <person name="Priest M."/>
            <person name="Roberts A."/>
            <person name="Saif S."/>
            <person name="Shea T."/>
            <person name="Sisk P."/>
            <person name="Stolte C."/>
            <person name="Sykes S."/>
            <person name="Wortman J."/>
            <person name="Nusbaum C."/>
            <person name="Birren B."/>
        </authorList>
    </citation>
    <scope>NUCLEOTIDE SEQUENCE [LARGE SCALE GENOMIC DNA]</scope>
    <source>
        <strain evidence="2">INRA-310</strain>
    </source>
</reference>
<dbReference type="OrthoDB" id="119130at2759"/>
<dbReference type="VEuPathDB" id="FungiDB:PPTG_22982"/>
<dbReference type="GeneID" id="20191581"/>
<dbReference type="AlphaFoldDB" id="W2Q6R6"/>
<evidence type="ECO:0000313" key="2">
    <source>
        <dbReference type="Proteomes" id="UP000018817"/>
    </source>
</evidence>